<comment type="caution">
    <text evidence="2">The sequence shown here is derived from an EMBL/GenBank/DDBJ whole genome shotgun (WGS) entry which is preliminary data.</text>
</comment>
<accession>A0A5J4UN23</accession>
<reference evidence="2 3" key="1">
    <citation type="submission" date="2019-03" db="EMBL/GenBank/DDBJ databases">
        <title>Single cell metagenomics reveals metabolic interactions within the superorganism composed of flagellate Streblomastix strix and complex community of Bacteroidetes bacteria on its surface.</title>
        <authorList>
            <person name="Treitli S.C."/>
            <person name="Kolisko M."/>
            <person name="Husnik F."/>
            <person name="Keeling P."/>
            <person name="Hampl V."/>
        </authorList>
    </citation>
    <scope>NUCLEOTIDE SEQUENCE [LARGE SCALE GENOMIC DNA]</scope>
    <source>
        <strain evidence="2">ST1C</strain>
    </source>
</reference>
<dbReference type="AlphaFoldDB" id="A0A5J4UN23"/>
<gene>
    <name evidence="2" type="ORF">EZS28_033073</name>
</gene>
<dbReference type="Proteomes" id="UP000324800">
    <property type="component" value="Unassembled WGS sequence"/>
</dbReference>
<proteinExistence type="predicted"/>
<evidence type="ECO:0000313" key="3">
    <source>
        <dbReference type="Proteomes" id="UP000324800"/>
    </source>
</evidence>
<feature type="region of interest" description="Disordered" evidence="1">
    <location>
        <begin position="1"/>
        <end position="29"/>
    </location>
</feature>
<evidence type="ECO:0000256" key="1">
    <source>
        <dbReference type="SAM" id="MobiDB-lite"/>
    </source>
</evidence>
<organism evidence="2 3">
    <name type="scientific">Streblomastix strix</name>
    <dbReference type="NCBI Taxonomy" id="222440"/>
    <lineage>
        <taxon>Eukaryota</taxon>
        <taxon>Metamonada</taxon>
        <taxon>Preaxostyla</taxon>
        <taxon>Oxymonadida</taxon>
        <taxon>Streblomastigidae</taxon>
        <taxon>Streblomastix</taxon>
    </lineage>
</organism>
<name>A0A5J4UN23_9EUKA</name>
<evidence type="ECO:0000313" key="2">
    <source>
        <dbReference type="EMBL" id="KAA6371400.1"/>
    </source>
</evidence>
<protein>
    <submittedName>
        <fullName evidence="2">Uncharacterized protein</fullName>
    </submittedName>
</protein>
<feature type="compositionally biased region" description="Basic and acidic residues" evidence="1">
    <location>
        <begin position="18"/>
        <end position="29"/>
    </location>
</feature>
<dbReference type="EMBL" id="SNRW01014505">
    <property type="protein sequence ID" value="KAA6371400.1"/>
    <property type="molecule type" value="Genomic_DNA"/>
</dbReference>
<sequence>MIKGIERNSFRMSKIKKQQSEIKHKKQTDEDKIRLKLIDDAISRIRTMPKIGLERSEAFSETIDYTSKPKENIIQTENEIIQVTPE</sequence>